<dbReference type="OrthoDB" id="3424160at2"/>
<dbReference type="Proteomes" id="UP000256709">
    <property type="component" value="Unassembled WGS sequence"/>
</dbReference>
<dbReference type="Pfam" id="PF05853">
    <property type="entry name" value="BKACE"/>
    <property type="match status" value="1"/>
</dbReference>
<evidence type="ECO:0008006" key="3">
    <source>
        <dbReference type="Google" id="ProtNLM"/>
    </source>
</evidence>
<dbReference type="InterPro" id="IPR013785">
    <property type="entry name" value="Aldolase_TIM"/>
</dbReference>
<dbReference type="GO" id="GO:0043720">
    <property type="term" value="F:3-keto-5-aminohexanoate cleavage activity"/>
    <property type="evidence" value="ECO:0007669"/>
    <property type="project" value="InterPro"/>
</dbReference>
<proteinExistence type="predicted"/>
<organism evidence="1 2">
    <name type="scientific">Subtercola boreus</name>
    <dbReference type="NCBI Taxonomy" id="120213"/>
    <lineage>
        <taxon>Bacteria</taxon>
        <taxon>Bacillati</taxon>
        <taxon>Actinomycetota</taxon>
        <taxon>Actinomycetes</taxon>
        <taxon>Micrococcales</taxon>
        <taxon>Microbacteriaceae</taxon>
        <taxon>Subtercola</taxon>
    </lineage>
</organism>
<dbReference type="InterPro" id="IPR008567">
    <property type="entry name" value="BKACE"/>
</dbReference>
<comment type="caution">
    <text evidence="1">The sequence shown here is derived from an EMBL/GenBank/DDBJ whole genome shotgun (WGS) entry which is preliminary data.</text>
</comment>
<dbReference type="EMBL" id="NBXA01000011">
    <property type="protein sequence ID" value="RFA14903.1"/>
    <property type="molecule type" value="Genomic_DNA"/>
</dbReference>
<dbReference type="PANTHER" id="PTHR37418:SF1">
    <property type="entry name" value="3-KETO-5-AMINOHEXANOATE CLEAVAGE PROTEIN"/>
    <property type="match status" value="1"/>
</dbReference>
<gene>
    <name evidence="1" type="ORF">B7R21_05610</name>
</gene>
<sequence>MIQRVIQASLNGPFSKDDHPAVPVTSAELAADARACAAAGARGFHVHPRSASGAETLEHTVLDQVVRAVKAAQPHPVGVGSGAWIAGDVLRRFEFVSQWTQPDFASVNLAEEGAVALIRRLTERGIAVEAGVWTVGDAEFLVANDLSPSLLRVLIEPVELDLTVALEIVAEIHGVLDRGRVEVPRLQHGDGEATWVLLEDAARRGVDTRIGFEDTFHLPDGRVAESNAELVRAAVAIVGEP</sequence>
<protein>
    <recommendedName>
        <fullName evidence="3">3-keto-5-aminohexanoate cleavage protein</fullName>
    </recommendedName>
</protein>
<evidence type="ECO:0000313" key="2">
    <source>
        <dbReference type="Proteomes" id="UP000256709"/>
    </source>
</evidence>
<name>A0A3E0W051_9MICO</name>
<accession>A0A3E0W051</accession>
<dbReference type="Gene3D" id="3.20.20.70">
    <property type="entry name" value="Aldolase class I"/>
    <property type="match status" value="2"/>
</dbReference>
<dbReference type="AlphaFoldDB" id="A0A3E0W051"/>
<reference evidence="1 2" key="1">
    <citation type="submission" date="2017-04" db="EMBL/GenBank/DDBJ databases">
        <title>Comparative genome analysis of Subtercola boreus.</title>
        <authorList>
            <person name="Cho Y.-J."/>
            <person name="Cho A."/>
            <person name="Kim O.-S."/>
            <person name="Lee J.-I."/>
        </authorList>
    </citation>
    <scope>NUCLEOTIDE SEQUENCE [LARGE SCALE GENOMIC DNA]</scope>
    <source>
        <strain evidence="1 2">P27444</strain>
    </source>
</reference>
<evidence type="ECO:0000313" key="1">
    <source>
        <dbReference type="EMBL" id="RFA14903.1"/>
    </source>
</evidence>
<dbReference type="PANTHER" id="PTHR37418">
    <property type="entry name" value="3-KETO-5-AMINOHEXANOATE CLEAVAGE ENZYME-RELATED"/>
    <property type="match status" value="1"/>
</dbReference>